<feature type="compositionally biased region" description="Low complexity" evidence="5">
    <location>
        <begin position="15"/>
        <end position="29"/>
    </location>
</feature>
<dbReference type="GO" id="GO:0015179">
    <property type="term" value="F:L-amino acid transmembrane transporter activity"/>
    <property type="evidence" value="ECO:0007669"/>
    <property type="project" value="TreeGrafter"/>
</dbReference>
<feature type="transmembrane region" description="Helical" evidence="6">
    <location>
        <begin position="327"/>
        <end position="347"/>
    </location>
</feature>
<dbReference type="VEuPathDB" id="FungiDB:SDRG_08866"/>
<evidence type="ECO:0000256" key="3">
    <source>
        <dbReference type="ARBA" id="ARBA00022989"/>
    </source>
</evidence>
<evidence type="ECO:0000256" key="6">
    <source>
        <dbReference type="SAM" id="Phobius"/>
    </source>
</evidence>
<dbReference type="PIRSF" id="PIRSF006060">
    <property type="entry name" value="AA_transporter"/>
    <property type="match status" value="1"/>
</dbReference>
<organism evidence="8 9">
    <name type="scientific">Saprolegnia diclina (strain VS20)</name>
    <dbReference type="NCBI Taxonomy" id="1156394"/>
    <lineage>
        <taxon>Eukaryota</taxon>
        <taxon>Sar</taxon>
        <taxon>Stramenopiles</taxon>
        <taxon>Oomycota</taxon>
        <taxon>Saprolegniomycetes</taxon>
        <taxon>Saprolegniales</taxon>
        <taxon>Saprolegniaceae</taxon>
        <taxon>Saprolegnia</taxon>
    </lineage>
</organism>
<feature type="transmembrane region" description="Helical" evidence="6">
    <location>
        <begin position="121"/>
        <end position="143"/>
    </location>
</feature>
<keyword evidence="2 6" id="KW-0812">Transmembrane</keyword>
<dbReference type="GO" id="GO:0016020">
    <property type="term" value="C:membrane"/>
    <property type="evidence" value="ECO:0007669"/>
    <property type="project" value="UniProtKB-SubCell"/>
</dbReference>
<feature type="transmembrane region" description="Helical" evidence="6">
    <location>
        <begin position="91"/>
        <end position="109"/>
    </location>
</feature>
<feature type="transmembrane region" description="Helical" evidence="6">
    <location>
        <begin position="466"/>
        <end position="484"/>
    </location>
</feature>
<feature type="domain" description="Amino acid permease/ SLC12A" evidence="7">
    <location>
        <begin position="76"/>
        <end position="454"/>
    </location>
</feature>
<feature type="transmembrane region" description="Helical" evidence="6">
    <location>
        <begin position="244"/>
        <end position="266"/>
    </location>
</feature>
<dbReference type="PANTHER" id="PTHR11785">
    <property type="entry name" value="AMINO ACID TRANSPORTER"/>
    <property type="match status" value="1"/>
</dbReference>
<dbReference type="Gene3D" id="1.20.1740.10">
    <property type="entry name" value="Amino acid/polyamine transporter I"/>
    <property type="match status" value="1"/>
</dbReference>
<protein>
    <recommendedName>
        <fullName evidence="7">Amino acid permease/ SLC12A domain-containing protein</fullName>
    </recommendedName>
</protein>
<dbReference type="OrthoDB" id="3900342at2759"/>
<dbReference type="InParanoid" id="T0Q7A8"/>
<name>T0Q7A8_SAPDV</name>
<evidence type="ECO:0000256" key="5">
    <source>
        <dbReference type="SAM" id="MobiDB-lite"/>
    </source>
</evidence>
<evidence type="ECO:0000256" key="1">
    <source>
        <dbReference type="ARBA" id="ARBA00004141"/>
    </source>
</evidence>
<dbReference type="RefSeq" id="XP_008612987.1">
    <property type="nucleotide sequence ID" value="XM_008614765.1"/>
</dbReference>
<comment type="subcellular location">
    <subcellularLocation>
        <location evidence="1">Membrane</location>
        <topology evidence="1">Multi-pass membrane protein</topology>
    </subcellularLocation>
</comment>
<keyword evidence="4 6" id="KW-0472">Membrane</keyword>
<evidence type="ECO:0000259" key="7">
    <source>
        <dbReference type="Pfam" id="PF00324"/>
    </source>
</evidence>
<feature type="transmembrane region" description="Helical" evidence="6">
    <location>
        <begin position="189"/>
        <end position="209"/>
    </location>
</feature>
<keyword evidence="3 6" id="KW-1133">Transmembrane helix</keyword>
<dbReference type="InterPro" id="IPR050598">
    <property type="entry name" value="AminoAcid_Transporter"/>
</dbReference>
<feature type="transmembrane region" description="Helical" evidence="6">
    <location>
        <begin position="53"/>
        <end position="71"/>
    </location>
</feature>
<evidence type="ECO:0000313" key="9">
    <source>
        <dbReference type="Proteomes" id="UP000030762"/>
    </source>
</evidence>
<feature type="transmembrane region" description="Helical" evidence="6">
    <location>
        <begin position="434"/>
        <end position="460"/>
    </location>
</feature>
<sequence length="503" mass="53206">MPSSRRSSRYVIPVGSSSASPGPSRRSSSAAKTFKVDELAEVDTDPINAASTLHIWALGMVVVMGGQLYGWNVALTTGFLPFFLSQVLTDAAYVVYMSSAAEVAGKIAFSGGSYGLARITIGYYAGFLVGYLELLEYIAASSVSVSYVSNFVVDAVDAPPESAPAVMAAVYAGMIGFFLLPGWYYWRGLVLLAVLCLLPALLAILGGVASADLGFYGAFAADRVSQFNGTGDKVWAMGDLHSAYFAWLPYTTWAFAGIESLTLVTSMASTPKTTLPRGILAATATLFVTNIALLLIVPAQPPGIVACTSDTFPLNTAMAHFGISDAAGQWLILPAQVGMAAGFILPYTRLTQALANSNLLPPILGLKHTKSLAKPMVFASFFGYLLCLLGYFALAFESSTQNIFILAGTFCYGAQLLGFVMLRTRYHTESNGFVSPFGLGGVVFAGIVFGMIAISIVGGFQGDDGIAAISLMLFVILLSVYYHGHCKHHQSLSKDEYASTPSG</sequence>
<feature type="transmembrane region" description="Helical" evidence="6">
    <location>
        <begin position="278"/>
        <end position="297"/>
    </location>
</feature>
<dbReference type="Proteomes" id="UP000030762">
    <property type="component" value="Unassembled WGS sequence"/>
</dbReference>
<dbReference type="EMBL" id="JH767158">
    <property type="protein sequence ID" value="EQC33764.1"/>
    <property type="molecule type" value="Genomic_DNA"/>
</dbReference>
<accession>T0Q7A8</accession>
<evidence type="ECO:0000256" key="4">
    <source>
        <dbReference type="ARBA" id="ARBA00023136"/>
    </source>
</evidence>
<gene>
    <name evidence="8" type="ORF">SDRG_08866</name>
</gene>
<dbReference type="PANTHER" id="PTHR11785:SF512">
    <property type="entry name" value="SOBREMESA, ISOFORM B"/>
    <property type="match status" value="1"/>
</dbReference>
<evidence type="ECO:0000313" key="8">
    <source>
        <dbReference type="EMBL" id="EQC33764.1"/>
    </source>
</evidence>
<reference evidence="8 9" key="1">
    <citation type="submission" date="2012-04" db="EMBL/GenBank/DDBJ databases">
        <title>The Genome Sequence of Saprolegnia declina VS20.</title>
        <authorList>
            <consortium name="The Broad Institute Genome Sequencing Platform"/>
            <person name="Russ C."/>
            <person name="Nusbaum C."/>
            <person name="Tyler B."/>
            <person name="van West P."/>
            <person name="Dieguez-Uribeondo J."/>
            <person name="de Bruijn I."/>
            <person name="Tripathy S."/>
            <person name="Jiang R."/>
            <person name="Young S.K."/>
            <person name="Zeng Q."/>
            <person name="Gargeya S."/>
            <person name="Fitzgerald M."/>
            <person name="Haas B."/>
            <person name="Abouelleil A."/>
            <person name="Alvarado L."/>
            <person name="Arachchi H.M."/>
            <person name="Berlin A."/>
            <person name="Chapman S.B."/>
            <person name="Goldberg J."/>
            <person name="Griggs A."/>
            <person name="Gujja S."/>
            <person name="Hansen M."/>
            <person name="Howarth C."/>
            <person name="Imamovic A."/>
            <person name="Larimer J."/>
            <person name="McCowen C."/>
            <person name="Montmayeur A."/>
            <person name="Murphy C."/>
            <person name="Neiman D."/>
            <person name="Pearson M."/>
            <person name="Priest M."/>
            <person name="Roberts A."/>
            <person name="Saif S."/>
            <person name="Shea T."/>
            <person name="Sisk P."/>
            <person name="Sykes S."/>
            <person name="Wortman J."/>
            <person name="Nusbaum C."/>
            <person name="Birren B."/>
        </authorList>
    </citation>
    <scope>NUCLEOTIDE SEQUENCE [LARGE SCALE GENOMIC DNA]</scope>
    <source>
        <strain evidence="8 9">VS20</strain>
    </source>
</reference>
<dbReference type="GeneID" id="19949593"/>
<feature type="transmembrane region" description="Helical" evidence="6">
    <location>
        <begin position="376"/>
        <end position="396"/>
    </location>
</feature>
<evidence type="ECO:0000256" key="2">
    <source>
        <dbReference type="ARBA" id="ARBA00022692"/>
    </source>
</evidence>
<feature type="transmembrane region" description="Helical" evidence="6">
    <location>
        <begin position="402"/>
        <end position="422"/>
    </location>
</feature>
<feature type="region of interest" description="Disordered" evidence="5">
    <location>
        <begin position="1"/>
        <end position="29"/>
    </location>
</feature>
<dbReference type="AlphaFoldDB" id="T0Q7A8"/>
<dbReference type="Pfam" id="PF00324">
    <property type="entry name" value="AA_permease"/>
    <property type="match status" value="1"/>
</dbReference>
<keyword evidence="9" id="KW-1185">Reference proteome</keyword>
<feature type="transmembrane region" description="Helical" evidence="6">
    <location>
        <begin position="163"/>
        <end position="182"/>
    </location>
</feature>
<dbReference type="InterPro" id="IPR004841">
    <property type="entry name" value="AA-permease/SLC12A_dom"/>
</dbReference>
<proteinExistence type="predicted"/>